<dbReference type="GO" id="GO:0035999">
    <property type="term" value="P:tetrahydrofolate interconversion"/>
    <property type="evidence" value="ECO:0007669"/>
    <property type="project" value="TreeGrafter"/>
</dbReference>
<dbReference type="GO" id="GO:0030272">
    <property type="term" value="F:5-formyltetrahydrofolate cyclo-ligase activity"/>
    <property type="evidence" value="ECO:0007669"/>
    <property type="project" value="UniProtKB-EC"/>
</dbReference>
<evidence type="ECO:0000256" key="4">
    <source>
        <dbReference type="PIRSR" id="PIRSR006806-1"/>
    </source>
</evidence>
<dbReference type="RefSeq" id="WP_011644380.1">
    <property type="nucleotide sequence ID" value="NC_008347.1"/>
</dbReference>
<dbReference type="OrthoDB" id="9801938at2"/>
<dbReference type="PANTHER" id="PTHR23407">
    <property type="entry name" value="ATPASE INHIBITOR/5-FORMYLTETRAHYDROFOLATE CYCLO-LIGASE"/>
    <property type="match status" value="1"/>
</dbReference>
<accession>Q0ALV8</accession>
<gene>
    <name evidence="6" type="ordered locus">Mmar10_2443</name>
</gene>
<comment type="catalytic activity">
    <reaction evidence="5">
        <text>(6S)-5-formyl-5,6,7,8-tetrahydrofolate + ATP = (6R)-5,10-methenyltetrahydrofolate + ADP + phosphate</text>
        <dbReference type="Rhea" id="RHEA:10488"/>
        <dbReference type="ChEBI" id="CHEBI:30616"/>
        <dbReference type="ChEBI" id="CHEBI:43474"/>
        <dbReference type="ChEBI" id="CHEBI:57455"/>
        <dbReference type="ChEBI" id="CHEBI:57457"/>
        <dbReference type="ChEBI" id="CHEBI:456216"/>
        <dbReference type="EC" id="6.3.3.2"/>
    </reaction>
</comment>
<dbReference type="EC" id="6.3.3.2" evidence="5"/>
<dbReference type="GO" id="GO:0009396">
    <property type="term" value="P:folic acid-containing compound biosynthetic process"/>
    <property type="evidence" value="ECO:0007669"/>
    <property type="project" value="TreeGrafter"/>
</dbReference>
<keyword evidence="5" id="KW-0479">Metal-binding</keyword>
<reference evidence="6 7" key="1">
    <citation type="submission" date="2006-08" db="EMBL/GenBank/DDBJ databases">
        <title>Complete sequence of Maricaulis maris MCS10.</title>
        <authorList>
            <consortium name="US DOE Joint Genome Institute"/>
            <person name="Copeland A."/>
            <person name="Lucas S."/>
            <person name="Lapidus A."/>
            <person name="Barry K."/>
            <person name="Detter J.C."/>
            <person name="Glavina del Rio T."/>
            <person name="Hammon N."/>
            <person name="Israni S."/>
            <person name="Dalin E."/>
            <person name="Tice H."/>
            <person name="Pitluck S."/>
            <person name="Saunders E."/>
            <person name="Brettin T."/>
            <person name="Bruce D."/>
            <person name="Han C."/>
            <person name="Tapia R."/>
            <person name="Gilna P."/>
            <person name="Schmutz J."/>
            <person name="Larimer F."/>
            <person name="Land M."/>
            <person name="Hauser L."/>
            <person name="Kyrpides N."/>
            <person name="Mikhailova N."/>
            <person name="Viollier P."/>
            <person name="Stephens C."/>
            <person name="Richardson P."/>
        </authorList>
    </citation>
    <scope>NUCLEOTIDE SEQUENCE [LARGE SCALE GENOMIC DNA]</scope>
    <source>
        <strain evidence="6 7">MCS10</strain>
    </source>
</reference>
<keyword evidence="3 4" id="KW-0067">ATP-binding</keyword>
<dbReference type="EMBL" id="CP000449">
    <property type="protein sequence ID" value="ABI66735.1"/>
    <property type="molecule type" value="Genomic_DNA"/>
</dbReference>
<organism evidence="6 7">
    <name type="scientific">Maricaulis maris (strain MCS10)</name>
    <name type="common">Caulobacter maris</name>
    <dbReference type="NCBI Taxonomy" id="394221"/>
    <lineage>
        <taxon>Bacteria</taxon>
        <taxon>Pseudomonadati</taxon>
        <taxon>Pseudomonadota</taxon>
        <taxon>Alphaproteobacteria</taxon>
        <taxon>Maricaulales</taxon>
        <taxon>Maricaulaceae</taxon>
        <taxon>Maricaulis</taxon>
    </lineage>
</organism>
<sequence length="199" mass="21470">MTSPADKPALRSRMIELRRMAAVRLPAAGDELARAFPEAWLPAAGEPVAGYWPLDSELDPRPLMKRLNDLGHSLCLPVVQGHGLPLVFRGWADGDALECRAMGVMEPRDDRPAFRPGLVLVPLLACDRSGNRLGFGKGYYDYTLAALRAAGQVRAVGLAFDCQVLATIPAERHDQALDGVVTQSGFMSFSARLSGTLDA</sequence>
<dbReference type="Proteomes" id="UP000001964">
    <property type="component" value="Chromosome"/>
</dbReference>
<keyword evidence="7" id="KW-1185">Reference proteome</keyword>
<dbReference type="InterPro" id="IPR037171">
    <property type="entry name" value="NagB/RpiA_transferase-like"/>
</dbReference>
<evidence type="ECO:0000256" key="5">
    <source>
        <dbReference type="RuleBase" id="RU361279"/>
    </source>
</evidence>
<keyword evidence="2 4" id="KW-0547">Nucleotide-binding</keyword>
<keyword evidence="6" id="KW-0436">Ligase</keyword>
<dbReference type="KEGG" id="mmr:Mmar10_2443"/>
<dbReference type="InterPro" id="IPR024185">
    <property type="entry name" value="FTHF_cligase-like_sf"/>
</dbReference>
<keyword evidence="5" id="KW-0460">Magnesium</keyword>
<comment type="similarity">
    <text evidence="1 5">Belongs to the 5-formyltetrahydrofolate cyclo-ligase family.</text>
</comment>
<feature type="binding site" evidence="4">
    <location>
        <begin position="7"/>
        <end position="11"/>
    </location>
    <ligand>
        <name>ATP</name>
        <dbReference type="ChEBI" id="CHEBI:30616"/>
    </ligand>
</feature>
<proteinExistence type="inferred from homology"/>
<dbReference type="GO" id="GO:0005524">
    <property type="term" value="F:ATP binding"/>
    <property type="evidence" value="ECO:0007669"/>
    <property type="project" value="UniProtKB-KW"/>
</dbReference>
<dbReference type="Gene3D" id="3.40.50.10420">
    <property type="entry name" value="NagB/RpiA/CoA transferase-like"/>
    <property type="match status" value="1"/>
</dbReference>
<dbReference type="NCBIfam" id="TIGR02727">
    <property type="entry name" value="MTHFS_bact"/>
    <property type="match status" value="1"/>
</dbReference>
<dbReference type="InterPro" id="IPR002698">
    <property type="entry name" value="FTHF_cligase"/>
</dbReference>
<dbReference type="eggNOG" id="COG0212">
    <property type="taxonomic scope" value="Bacteria"/>
</dbReference>
<dbReference type="Pfam" id="PF01812">
    <property type="entry name" value="5-FTHF_cyc-lig"/>
    <property type="match status" value="1"/>
</dbReference>
<comment type="cofactor">
    <cofactor evidence="5">
        <name>Mg(2+)</name>
        <dbReference type="ChEBI" id="CHEBI:18420"/>
    </cofactor>
</comment>
<feature type="binding site" evidence="4">
    <location>
        <begin position="132"/>
        <end position="140"/>
    </location>
    <ligand>
        <name>ATP</name>
        <dbReference type="ChEBI" id="CHEBI:30616"/>
    </ligand>
</feature>
<protein>
    <recommendedName>
        <fullName evidence="5">5-formyltetrahydrofolate cyclo-ligase</fullName>
        <ecNumber evidence="5">6.3.3.2</ecNumber>
    </recommendedName>
</protein>
<evidence type="ECO:0000313" key="7">
    <source>
        <dbReference type="Proteomes" id="UP000001964"/>
    </source>
</evidence>
<dbReference type="SUPFAM" id="SSF100950">
    <property type="entry name" value="NagB/RpiA/CoA transferase-like"/>
    <property type="match status" value="1"/>
</dbReference>
<dbReference type="STRING" id="394221.Mmar10_2443"/>
<name>Q0ALV8_MARMM</name>
<evidence type="ECO:0000256" key="1">
    <source>
        <dbReference type="ARBA" id="ARBA00010638"/>
    </source>
</evidence>
<dbReference type="HOGENOM" id="CLU_066245_0_1_5"/>
<dbReference type="AlphaFoldDB" id="Q0ALV8"/>
<dbReference type="PIRSF" id="PIRSF006806">
    <property type="entry name" value="FTHF_cligase"/>
    <property type="match status" value="1"/>
</dbReference>
<evidence type="ECO:0000256" key="3">
    <source>
        <dbReference type="ARBA" id="ARBA00022840"/>
    </source>
</evidence>
<dbReference type="GO" id="GO:0046872">
    <property type="term" value="F:metal ion binding"/>
    <property type="evidence" value="ECO:0007669"/>
    <property type="project" value="UniProtKB-KW"/>
</dbReference>
<evidence type="ECO:0000256" key="2">
    <source>
        <dbReference type="ARBA" id="ARBA00022741"/>
    </source>
</evidence>
<dbReference type="PANTHER" id="PTHR23407:SF1">
    <property type="entry name" value="5-FORMYLTETRAHYDROFOLATE CYCLO-LIGASE"/>
    <property type="match status" value="1"/>
</dbReference>
<evidence type="ECO:0000313" key="6">
    <source>
        <dbReference type="EMBL" id="ABI66735.1"/>
    </source>
</evidence>
<feature type="binding site" evidence="4">
    <location>
        <position position="57"/>
    </location>
    <ligand>
        <name>substrate</name>
    </ligand>
</feature>